<dbReference type="InterPro" id="IPR001356">
    <property type="entry name" value="HD"/>
</dbReference>
<dbReference type="Pfam" id="PF00412">
    <property type="entry name" value="LIM"/>
    <property type="match status" value="2"/>
</dbReference>
<dbReference type="Gene3D" id="2.10.110.10">
    <property type="entry name" value="Cysteine Rich Protein"/>
    <property type="match status" value="2"/>
</dbReference>
<dbReference type="FunFam" id="1.10.10.60:FF:000219">
    <property type="entry name" value="LIM/homeobox protein Lhx3"/>
    <property type="match status" value="1"/>
</dbReference>
<keyword evidence="7 9" id="KW-0371">Homeobox</keyword>
<dbReference type="CDD" id="cd00086">
    <property type="entry name" value="homeodomain"/>
    <property type="match status" value="1"/>
</dbReference>
<keyword evidence="5" id="KW-0440">LIM domain</keyword>
<dbReference type="FunFam" id="2.10.110.10:FF:000006">
    <property type="entry name" value="LIM homeobox transcription factor 1-beta"/>
    <property type="match status" value="1"/>
</dbReference>
<evidence type="ECO:0000256" key="6">
    <source>
        <dbReference type="ARBA" id="ARBA00023125"/>
    </source>
</evidence>
<evidence type="ECO:0000256" key="7">
    <source>
        <dbReference type="ARBA" id="ARBA00023155"/>
    </source>
</evidence>
<organism evidence="12 13">
    <name type="scientific">Schistosoma margrebowiei</name>
    <dbReference type="NCBI Taxonomy" id="48269"/>
    <lineage>
        <taxon>Eukaryota</taxon>
        <taxon>Metazoa</taxon>
        <taxon>Spiralia</taxon>
        <taxon>Lophotrochozoa</taxon>
        <taxon>Platyhelminthes</taxon>
        <taxon>Trematoda</taxon>
        <taxon>Digenea</taxon>
        <taxon>Strigeidida</taxon>
        <taxon>Schistosomatoidea</taxon>
        <taxon>Schistosomatidae</taxon>
        <taxon>Schistosoma</taxon>
    </lineage>
</organism>
<name>A0AA84ZEB0_9TREM</name>
<evidence type="ECO:0000256" key="2">
    <source>
        <dbReference type="ARBA" id="ARBA00022723"/>
    </source>
</evidence>
<dbReference type="InterPro" id="IPR049594">
    <property type="entry name" value="Lhx3/4-like_LIM2"/>
</dbReference>
<evidence type="ECO:0000256" key="4">
    <source>
        <dbReference type="ARBA" id="ARBA00022833"/>
    </source>
</evidence>
<dbReference type="GO" id="GO:0005634">
    <property type="term" value="C:nucleus"/>
    <property type="evidence" value="ECO:0007669"/>
    <property type="project" value="UniProtKB-SubCell"/>
</dbReference>
<dbReference type="GO" id="GO:0008270">
    <property type="term" value="F:zinc ion binding"/>
    <property type="evidence" value="ECO:0007669"/>
    <property type="project" value="InterPro"/>
</dbReference>
<evidence type="ECO:0000256" key="9">
    <source>
        <dbReference type="RuleBase" id="RU000682"/>
    </source>
</evidence>
<feature type="region of interest" description="Disordered" evidence="10">
    <location>
        <begin position="357"/>
        <end position="379"/>
    </location>
</feature>
<keyword evidence="2" id="KW-0479">Metal-binding</keyword>
<dbReference type="FunFam" id="2.10.110.10:FF:000032">
    <property type="entry name" value="LIM/homeobox protein Lhx3"/>
    <property type="match status" value="1"/>
</dbReference>
<dbReference type="PANTHER" id="PTHR24208">
    <property type="entry name" value="LIM/HOMEOBOX PROTEIN LHX"/>
    <property type="match status" value="1"/>
</dbReference>
<dbReference type="WBParaSite" id="SMRG1_27280.1">
    <property type="protein sequence ID" value="SMRG1_27280.1"/>
    <property type="gene ID" value="SMRG1_27280"/>
</dbReference>
<evidence type="ECO:0000259" key="11">
    <source>
        <dbReference type="PROSITE" id="PS00478"/>
    </source>
</evidence>
<dbReference type="SUPFAM" id="SSF46689">
    <property type="entry name" value="Homeodomain-like"/>
    <property type="match status" value="1"/>
</dbReference>
<reference evidence="13" key="1">
    <citation type="submission" date="2023-11" db="UniProtKB">
        <authorList>
            <consortium name="WormBaseParasite"/>
        </authorList>
    </citation>
    <scope>IDENTIFICATION</scope>
</reference>
<dbReference type="InterPro" id="IPR050453">
    <property type="entry name" value="LIM_Homeobox_TF"/>
</dbReference>
<evidence type="ECO:0000256" key="10">
    <source>
        <dbReference type="SAM" id="MobiDB-lite"/>
    </source>
</evidence>
<dbReference type="GO" id="GO:0000977">
    <property type="term" value="F:RNA polymerase II transcription regulatory region sequence-specific DNA binding"/>
    <property type="evidence" value="ECO:0007669"/>
    <property type="project" value="TreeGrafter"/>
</dbReference>
<sequence>MNQSFTLYNQNSECNHEAILNQLIYNENKTGFYSLETTKMTNSLNHLNNNLQNTVLLKTCTIKSNIKDIDYDSKDISLNHFNNDYPLANSSPNSFINAPQCAGCKQLVMDRTILQVLNQSWHVNCLKCMDCGTSLSEKCFVRTDELYCKEDFFRRFGTKCAGCDKGIPPMEVVRTAQENVYHLDCFSCVTCARMLNTGDEFYLLRDRKLMCKSDFETAKAREAELDNANKRPRTTISAKQLEALKRVYGESPKPVRHIREQLSEETGLDMRVVQVWFQNRRAKEKRLKKDAGRNIWSISDSLLISSTNTSTNSNTPVCMNEPYLFSTCSNDLDKSSAPYCGDNSIILDDSTSGDEYLSKDEFQGSGSSDTDSNCSEEPEDLNQSLNFSVVCDPTHSKHNTDTPTTEKLSLNKDEFLTHDNKSAIFQAFSKSTLYENHSVHDLVSTKAEQVHDVKFHGSTQTWLSTPRPLQNQCFSVDNQSFKPDNDNIILKHNIENNISILNDPDNKNHNISRFASNPFVSSCISLNKQVASNSELSTKETYLQPVDFYPYCLNANSLSQYGIPQSSSS</sequence>
<evidence type="ECO:0000313" key="12">
    <source>
        <dbReference type="Proteomes" id="UP000050790"/>
    </source>
</evidence>
<evidence type="ECO:0000256" key="8">
    <source>
        <dbReference type="ARBA" id="ARBA00023242"/>
    </source>
</evidence>
<dbReference type="AlphaFoldDB" id="A0AA84ZEB0"/>
<keyword evidence="8 9" id="KW-0539">Nucleus</keyword>
<protein>
    <recommendedName>
        <fullName evidence="11">LIM zinc-binding domain-containing protein</fullName>
    </recommendedName>
</protein>
<dbReference type="SUPFAM" id="SSF57716">
    <property type="entry name" value="Glucocorticoid receptor-like (DNA-binding domain)"/>
    <property type="match status" value="2"/>
</dbReference>
<dbReference type="PROSITE" id="PS00027">
    <property type="entry name" value="HOMEOBOX_1"/>
    <property type="match status" value="1"/>
</dbReference>
<dbReference type="InterPro" id="IPR001781">
    <property type="entry name" value="Znf_LIM"/>
</dbReference>
<dbReference type="PROSITE" id="PS00478">
    <property type="entry name" value="LIM_DOMAIN_1"/>
    <property type="match status" value="1"/>
</dbReference>
<evidence type="ECO:0000256" key="5">
    <source>
        <dbReference type="ARBA" id="ARBA00023038"/>
    </source>
</evidence>
<feature type="compositionally biased region" description="Polar residues" evidence="10">
    <location>
        <begin position="364"/>
        <end position="373"/>
    </location>
</feature>
<dbReference type="GO" id="GO:0030182">
    <property type="term" value="P:neuron differentiation"/>
    <property type="evidence" value="ECO:0007669"/>
    <property type="project" value="TreeGrafter"/>
</dbReference>
<feature type="domain" description="LIM zinc-binding" evidence="11">
    <location>
        <begin position="160"/>
        <end position="195"/>
    </location>
</feature>
<dbReference type="Proteomes" id="UP000050790">
    <property type="component" value="Unassembled WGS sequence"/>
</dbReference>
<comment type="subcellular location">
    <subcellularLocation>
        <location evidence="1 9">Nucleus</location>
    </subcellularLocation>
</comment>
<dbReference type="Gene3D" id="1.10.10.60">
    <property type="entry name" value="Homeodomain-like"/>
    <property type="match status" value="1"/>
</dbReference>
<dbReference type="Pfam" id="PF00046">
    <property type="entry name" value="Homeodomain"/>
    <property type="match status" value="1"/>
</dbReference>
<dbReference type="PANTHER" id="PTHR24208:SF128">
    <property type="entry name" value="LIM3, ISOFORM G"/>
    <property type="match status" value="1"/>
</dbReference>
<evidence type="ECO:0000256" key="1">
    <source>
        <dbReference type="ARBA" id="ARBA00004123"/>
    </source>
</evidence>
<accession>A0AA84ZEB0</accession>
<dbReference type="SMART" id="SM00132">
    <property type="entry name" value="LIM"/>
    <property type="match status" value="2"/>
</dbReference>
<evidence type="ECO:0000313" key="13">
    <source>
        <dbReference type="WBParaSite" id="SMRG1_27280.1"/>
    </source>
</evidence>
<dbReference type="CDD" id="cd09376">
    <property type="entry name" value="LIM2_Lhx3_Lhx4"/>
    <property type="match status" value="1"/>
</dbReference>
<keyword evidence="6 9" id="KW-0238">DNA-binding</keyword>
<keyword evidence="4" id="KW-0862">Zinc</keyword>
<dbReference type="InterPro" id="IPR009057">
    <property type="entry name" value="Homeodomain-like_sf"/>
</dbReference>
<dbReference type="InterPro" id="IPR017970">
    <property type="entry name" value="Homeobox_CS"/>
</dbReference>
<dbReference type="GO" id="GO:0000981">
    <property type="term" value="F:DNA-binding transcription factor activity, RNA polymerase II-specific"/>
    <property type="evidence" value="ECO:0007669"/>
    <property type="project" value="InterPro"/>
</dbReference>
<dbReference type="SMART" id="SM00389">
    <property type="entry name" value="HOX"/>
    <property type="match status" value="1"/>
</dbReference>
<keyword evidence="3" id="KW-0677">Repeat</keyword>
<proteinExistence type="predicted"/>
<evidence type="ECO:0000256" key="3">
    <source>
        <dbReference type="ARBA" id="ARBA00022737"/>
    </source>
</evidence>